<accession>A0A8J6LRT8</accession>
<keyword evidence="3" id="KW-1185">Reference proteome</keyword>
<feature type="domain" description="Sulfatase N-terminal" evidence="1">
    <location>
        <begin position="19"/>
        <end position="245"/>
    </location>
</feature>
<dbReference type="Gene3D" id="3.40.720.10">
    <property type="entry name" value="Alkaline Phosphatase, subunit A"/>
    <property type="match status" value="1"/>
</dbReference>
<dbReference type="PANTHER" id="PTHR46615:SF1">
    <property type="entry name" value="ARYLSULFATASE K"/>
    <property type="match status" value="1"/>
</dbReference>
<dbReference type="Proteomes" id="UP000657177">
    <property type="component" value="Unassembled WGS sequence"/>
</dbReference>
<sequence length="375" mass="41829">MPNQLAGSPKTKHVFSTKPNILLIMVDQQRYPPVYENEELRIWRKKHLKAQNILAENGFTFKNHYTGSTACCPSRATIYTGQYPSLHGVTQTDGAAKGAYDPDIFWLDPNTVPTMGDYFRAAGYQTYWKGKWHASAADILIPGTKTAYLTYNPDNGVPIPAEEERYLRADVLNAFGFSSWVGPEPHGANPRNSGSSAANGVSGRDVVYAEQTVALIRELDLEYRKKTGHPVKPWFIVSSFVNPHDIAIFGAISRASPTGQGGTKEIWKYSRYFANPQFQTVPGRPEQFPYRGPVVETFNPGCQIDPPNGKAIPDQYEMYNLNRDPLEIDNLVHHPTPVLKQIRAILAGLLWEQCQKKRLYPGGGLNPPGIKKRAG</sequence>
<protein>
    <submittedName>
        <fullName evidence="2">Sulfatase-like hydrolase/transferase</fullName>
    </submittedName>
</protein>
<dbReference type="InterPro" id="IPR000917">
    <property type="entry name" value="Sulfatase_N"/>
</dbReference>
<reference evidence="2" key="1">
    <citation type="submission" date="2020-06" db="EMBL/GenBank/DDBJ databases">
        <title>Novel chitinolytic bacterium.</title>
        <authorList>
            <person name="Ungkulpasvich U."/>
            <person name="Kosugi A."/>
            <person name="Uke A."/>
        </authorList>
    </citation>
    <scope>NUCLEOTIDE SEQUENCE</scope>
    <source>
        <strain evidence="2">UUS1-1</strain>
    </source>
</reference>
<dbReference type="AlphaFoldDB" id="A0A8J6LRT8"/>
<evidence type="ECO:0000313" key="2">
    <source>
        <dbReference type="EMBL" id="MBA2132497.1"/>
    </source>
</evidence>
<gene>
    <name evidence="2" type="ORF">G5B42_02915</name>
</gene>
<comment type="caution">
    <text evidence="2">The sequence shown here is derived from an EMBL/GenBank/DDBJ whole genome shotgun (WGS) entry which is preliminary data.</text>
</comment>
<dbReference type="Pfam" id="PF00884">
    <property type="entry name" value="Sulfatase"/>
    <property type="match status" value="1"/>
</dbReference>
<proteinExistence type="predicted"/>
<dbReference type="GO" id="GO:0004065">
    <property type="term" value="F:arylsulfatase activity"/>
    <property type="evidence" value="ECO:0007669"/>
    <property type="project" value="TreeGrafter"/>
</dbReference>
<dbReference type="GO" id="GO:0015024">
    <property type="term" value="F:glucuronate-2-sulfatase activity"/>
    <property type="evidence" value="ECO:0007669"/>
    <property type="project" value="TreeGrafter"/>
</dbReference>
<keyword evidence="2" id="KW-0378">Hydrolase</keyword>
<dbReference type="PANTHER" id="PTHR46615">
    <property type="entry name" value="ARYLSULFATASE K"/>
    <property type="match status" value="1"/>
</dbReference>
<dbReference type="EMBL" id="JAAKDE010000004">
    <property type="protein sequence ID" value="MBA2132497.1"/>
    <property type="molecule type" value="Genomic_DNA"/>
</dbReference>
<evidence type="ECO:0000259" key="1">
    <source>
        <dbReference type="Pfam" id="PF00884"/>
    </source>
</evidence>
<name>A0A8J6LRT8_9FIRM</name>
<dbReference type="InterPro" id="IPR017850">
    <property type="entry name" value="Alkaline_phosphatase_core_sf"/>
</dbReference>
<evidence type="ECO:0000313" key="3">
    <source>
        <dbReference type="Proteomes" id="UP000657177"/>
    </source>
</evidence>
<dbReference type="InterPro" id="IPR051849">
    <property type="entry name" value="GAG-degrading_sulfatase"/>
</dbReference>
<dbReference type="SUPFAM" id="SSF53649">
    <property type="entry name" value="Alkaline phosphatase-like"/>
    <property type="match status" value="1"/>
</dbReference>
<organism evidence="2 3">
    <name type="scientific">Capillibacterium thermochitinicola</name>
    <dbReference type="NCBI Taxonomy" id="2699427"/>
    <lineage>
        <taxon>Bacteria</taxon>
        <taxon>Bacillati</taxon>
        <taxon>Bacillota</taxon>
        <taxon>Capillibacterium</taxon>
    </lineage>
</organism>